<proteinExistence type="predicted"/>
<dbReference type="Pfam" id="PF07969">
    <property type="entry name" value="Amidohydro_3"/>
    <property type="match status" value="1"/>
</dbReference>
<keyword evidence="3" id="KW-1185">Reference proteome</keyword>
<dbReference type="AlphaFoldDB" id="A0A1L9RCR1"/>
<dbReference type="CDD" id="cd01300">
    <property type="entry name" value="YtcJ_like"/>
    <property type="match status" value="1"/>
</dbReference>
<dbReference type="GO" id="GO:0016810">
    <property type="term" value="F:hydrolase activity, acting on carbon-nitrogen (but not peptide) bonds"/>
    <property type="evidence" value="ECO:0007669"/>
    <property type="project" value="InterPro"/>
</dbReference>
<gene>
    <name evidence="2" type="ORF">ASPWEDRAFT_589679</name>
</gene>
<dbReference type="OrthoDB" id="3501663at2759"/>
<dbReference type="SUPFAM" id="SSF51556">
    <property type="entry name" value="Metallo-dependent hydrolases"/>
    <property type="match status" value="1"/>
</dbReference>
<dbReference type="EMBL" id="KV878214">
    <property type="protein sequence ID" value="OJJ32710.1"/>
    <property type="molecule type" value="Genomic_DNA"/>
</dbReference>
<dbReference type="InterPro" id="IPR033932">
    <property type="entry name" value="YtcJ-like"/>
</dbReference>
<evidence type="ECO:0000313" key="2">
    <source>
        <dbReference type="EMBL" id="OJJ32710.1"/>
    </source>
</evidence>
<evidence type="ECO:0000259" key="1">
    <source>
        <dbReference type="Pfam" id="PF07969"/>
    </source>
</evidence>
<organism evidence="2 3">
    <name type="scientific">Aspergillus wentii DTO 134E9</name>
    <dbReference type="NCBI Taxonomy" id="1073089"/>
    <lineage>
        <taxon>Eukaryota</taxon>
        <taxon>Fungi</taxon>
        <taxon>Dikarya</taxon>
        <taxon>Ascomycota</taxon>
        <taxon>Pezizomycotina</taxon>
        <taxon>Eurotiomycetes</taxon>
        <taxon>Eurotiomycetidae</taxon>
        <taxon>Eurotiales</taxon>
        <taxon>Aspergillaceae</taxon>
        <taxon>Aspergillus</taxon>
        <taxon>Aspergillus subgen. Cremei</taxon>
    </lineage>
</organism>
<dbReference type="STRING" id="1073089.A0A1L9RCR1"/>
<dbReference type="GeneID" id="63754271"/>
<dbReference type="InterPro" id="IPR032466">
    <property type="entry name" value="Metal_Hydrolase"/>
</dbReference>
<dbReference type="InterPro" id="IPR013108">
    <property type="entry name" value="Amidohydro_3"/>
</dbReference>
<protein>
    <recommendedName>
        <fullName evidence="1">Amidohydrolase 3 domain-containing protein</fullName>
    </recommendedName>
</protein>
<dbReference type="PANTHER" id="PTHR22642">
    <property type="entry name" value="IMIDAZOLONEPROPIONASE"/>
    <property type="match status" value="1"/>
</dbReference>
<feature type="domain" description="Amidohydrolase 3" evidence="1">
    <location>
        <begin position="51"/>
        <end position="533"/>
    </location>
</feature>
<dbReference type="VEuPathDB" id="FungiDB:ASPWEDRAFT_589679"/>
<dbReference type="InterPro" id="IPR011059">
    <property type="entry name" value="Metal-dep_hydrolase_composite"/>
</dbReference>
<dbReference type="PANTHER" id="PTHR22642:SF19">
    <property type="entry name" value="AMIDOHYDROLASE FAMILY PROTEIN (AFU_ORTHOLOGUE AFUA_5G01480)"/>
    <property type="match status" value="1"/>
</dbReference>
<name>A0A1L9RCR1_ASPWE</name>
<sequence length="535" mass="58990">MTTVFTNGRVYAPTNGDEFVSAFVVTDEYITHVGQSDDDEVRHAVSNGGNVVDLDGTIVVPGFIDAHVHLLQFGLALRKLNVQSCQSLQSIRDAIAQYAKDNPQLSRILCRGWIPTLGEQPLAIHLDDLDEQNRPIFIEAGDFHSSWLNTSALDELDLDNRQIPSGGTVHRDENGRPSGLLSEEASLLISSPFIVQVAPINEKMLAIHEAVTAYISTGVTGVVDMAMDESTWDALCHYRQEYGFPFHIAMHWLIPHSEDKKKNFTHVNRAIELQEQGYHPSTSPDFCIAGIKILSDGVIDTCTAALKQPYTNETRLVPTIWSANALNEVVEYADSVGVQVAIHAIGDQAVHQAINAVEAGGTPGRRHRIEHLELTSPEDAKRLGELGITASVQPVHSDPVWSTKWPDIIGEDRHKRTFAYKDFLDGGARLAFGTDVPTAPHLTLPNMYISMTRRSAFDPSSPLMNNPHFALPLAAAVTAATSGAAEARFAEKWTGSLKRGLRADFVLLDMEWNKEDFIKGKVLETWSRGKMVYKV</sequence>
<evidence type="ECO:0000313" key="3">
    <source>
        <dbReference type="Proteomes" id="UP000184383"/>
    </source>
</evidence>
<dbReference type="Gene3D" id="3.20.20.140">
    <property type="entry name" value="Metal-dependent hydrolases"/>
    <property type="match status" value="1"/>
</dbReference>
<dbReference type="Gene3D" id="3.10.310.70">
    <property type="match status" value="1"/>
</dbReference>
<dbReference type="SUPFAM" id="SSF51338">
    <property type="entry name" value="Composite domain of metallo-dependent hydrolases"/>
    <property type="match status" value="1"/>
</dbReference>
<dbReference type="RefSeq" id="XP_040686387.1">
    <property type="nucleotide sequence ID" value="XM_040838423.1"/>
</dbReference>
<accession>A0A1L9RCR1</accession>
<reference evidence="3" key="1">
    <citation type="journal article" date="2017" name="Genome Biol.">
        <title>Comparative genomics reveals high biological diversity and specific adaptations in the industrially and medically important fungal genus Aspergillus.</title>
        <authorList>
            <person name="de Vries R.P."/>
            <person name="Riley R."/>
            <person name="Wiebenga A."/>
            <person name="Aguilar-Osorio G."/>
            <person name="Amillis S."/>
            <person name="Uchima C.A."/>
            <person name="Anderluh G."/>
            <person name="Asadollahi M."/>
            <person name="Askin M."/>
            <person name="Barry K."/>
            <person name="Battaglia E."/>
            <person name="Bayram O."/>
            <person name="Benocci T."/>
            <person name="Braus-Stromeyer S.A."/>
            <person name="Caldana C."/>
            <person name="Canovas D."/>
            <person name="Cerqueira G.C."/>
            <person name="Chen F."/>
            <person name="Chen W."/>
            <person name="Choi C."/>
            <person name="Clum A."/>
            <person name="Dos Santos R.A."/>
            <person name="Damasio A.R."/>
            <person name="Diallinas G."/>
            <person name="Emri T."/>
            <person name="Fekete E."/>
            <person name="Flipphi M."/>
            <person name="Freyberg S."/>
            <person name="Gallo A."/>
            <person name="Gournas C."/>
            <person name="Habgood R."/>
            <person name="Hainaut M."/>
            <person name="Harispe M.L."/>
            <person name="Henrissat B."/>
            <person name="Hilden K.S."/>
            <person name="Hope R."/>
            <person name="Hossain A."/>
            <person name="Karabika E."/>
            <person name="Karaffa L."/>
            <person name="Karanyi Z."/>
            <person name="Krasevec N."/>
            <person name="Kuo A."/>
            <person name="Kusch H."/>
            <person name="LaButti K."/>
            <person name="Lagendijk E.L."/>
            <person name="Lapidus A."/>
            <person name="Levasseur A."/>
            <person name="Lindquist E."/>
            <person name="Lipzen A."/>
            <person name="Logrieco A.F."/>
            <person name="MacCabe A."/>
            <person name="Maekelae M.R."/>
            <person name="Malavazi I."/>
            <person name="Melin P."/>
            <person name="Meyer V."/>
            <person name="Mielnichuk N."/>
            <person name="Miskei M."/>
            <person name="Molnar A.P."/>
            <person name="Mule G."/>
            <person name="Ngan C.Y."/>
            <person name="Orejas M."/>
            <person name="Orosz E."/>
            <person name="Ouedraogo J.P."/>
            <person name="Overkamp K.M."/>
            <person name="Park H.-S."/>
            <person name="Perrone G."/>
            <person name="Piumi F."/>
            <person name="Punt P.J."/>
            <person name="Ram A.F."/>
            <person name="Ramon A."/>
            <person name="Rauscher S."/>
            <person name="Record E."/>
            <person name="Riano-Pachon D.M."/>
            <person name="Robert V."/>
            <person name="Roehrig J."/>
            <person name="Ruller R."/>
            <person name="Salamov A."/>
            <person name="Salih N.S."/>
            <person name="Samson R.A."/>
            <person name="Sandor E."/>
            <person name="Sanguinetti M."/>
            <person name="Schuetze T."/>
            <person name="Sepcic K."/>
            <person name="Shelest E."/>
            <person name="Sherlock G."/>
            <person name="Sophianopoulou V."/>
            <person name="Squina F.M."/>
            <person name="Sun H."/>
            <person name="Susca A."/>
            <person name="Todd R.B."/>
            <person name="Tsang A."/>
            <person name="Unkles S.E."/>
            <person name="van de Wiele N."/>
            <person name="van Rossen-Uffink D."/>
            <person name="Oliveira J.V."/>
            <person name="Vesth T.C."/>
            <person name="Visser J."/>
            <person name="Yu J.-H."/>
            <person name="Zhou M."/>
            <person name="Andersen M.R."/>
            <person name="Archer D.B."/>
            <person name="Baker S.E."/>
            <person name="Benoit I."/>
            <person name="Brakhage A.A."/>
            <person name="Braus G.H."/>
            <person name="Fischer R."/>
            <person name="Frisvad J.C."/>
            <person name="Goldman G.H."/>
            <person name="Houbraken J."/>
            <person name="Oakley B."/>
            <person name="Pocsi I."/>
            <person name="Scazzocchio C."/>
            <person name="Seiboth B."/>
            <person name="vanKuyk P.A."/>
            <person name="Wortman J."/>
            <person name="Dyer P.S."/>
            <person name="Grigoriev I.V."/>
        </authorList>
    </citation>
    <scope>NUCLEOTIDE SEQUENCE [LARGE SCALE GENOMIC DNA]</scope>
    <source>
        <strain evidence="3">DTO 134E9</strain>
    </source>
</reference>
<dbReference type="Proteomes" id="UP000184383">
    <property type="component" value="Unassembled WGS sequence"/>
</dbReference>
<dbReference type="Gene3D" id="2.30.40.10">
    <property type="entry name" value="Urease, subunit C, domain 1"/>
    <property type="match status" value="1"/>
</dbReference>